<feature type="region of interest" description="Disordered" evidence="1">
    <location>
        <begin position="169"/>
        <end position="193"/>
    </location>
</feature>
<keyword evidence="3" id="KW-1185">Reference proteome</keyword>
<dbReference type="AlphaFoldDB" id="A0A1E4RI76"/>
<name>A0A1E4RI76_9ASCO</name>
<evidence type="ECO:0000313" key="3">
    <source>
        <dbReference type="Proteomes" id="UP000095085"/>
    </source>
</evidence>
<feature type="compositionally biased region" description="Polar residues" evidence="1">
    <location>
        <begin position="327"/>
        <end position="338"/>
    </location>
</feature>
<feature type="region of interest" description="Disordered" evidence="1">
    <location>
        <begin position="399"/>
        <end position="497"/>
    </location>
</feature>
<dbReference type="Proteomes" id="UP000095085">
    <property type="component" value="Unassembled WGS sequence"/>
</dbReference>
<dbReference type="EMBL" id="KV454541">
    <property type="protein sequence ID" value="ODV66931.1"/>
    <property type="molecule type" value="Genomic_DNA"/>
</dbReference>
<dbReference type="OrthoDB" id="3981230at2759"/>
<feature type="region of interest" description="Disordered" evidence="1">
    <location>
        <begin position="327"/>
        <end position="346"/>
    </location>
</feature>
<feature type="compositionally biased region" description="Polar residues" evidence="1">
    <location>
        <begin position="401"/>
        <end position="415"/>
    </location>
</feature>
<gene>
    <name evidence="2" type="ORF">HYPBUDRAFT_6234</name>
</gene>
<proteinExistence type="predicted"/>
<dbReference type="RefSeq" id="XP_020075998.1">
    <property type="nucleotide sequence ID" value="XM_020223559.1"/>
</dbReference>
<protein>
    <submittedName>
        <fullName evidence="2">Uncharacterized protein</fullName>
    </submittedName>
</protein>
<sequence length="497" mass="56617">MVLQSEFDQSFAEFDSSNLLDSEELKLDYDNLLEGIDDKSAIEKLPNNSEQNLLNIENSPNLKLSPILSKTNSITNDLFKVTKQLRLKSEQSNTDDIFGLSENEESIFSNRKLNNDKVTKLMNQLNEKDEDLELDDQLRSRVFKGRFTKNLNPTSSLPDNLDLQLNSYLSNSNNASDENKENLSPYPDPLKSIRNKDVNSIKKSGKIFFKAPPKKTNTSTKSQIPILKPLSNLTNVDLRKPNENYLLKHSVQSNNLNHIKSPKRICTPKSIIPSKPSIKYQQRKHNIFIVDSLTGLINDATQFGTELNASNCEGFPLPEDVNEIVQIPTNDDTSNDSKPLNKKPKSKMAIIKALHNKYFSIHKKKSPKQSQKDSIKKIGFYSKIEFDKYCKELQKEKLKNPSDTNTNEVELVSQQPIPPTSNIPIFSNKNILSKMKPAKKQVIPEDDETETDRESENDSDRDASDDKENAPTDSNEKPAMKSDSKKRKVRWAQDLEW</sequence>
<accession>A0A1E4RI76</accession>
<evidence type="ECO:0000256" key="1">
    <source>
        <dbReference type="SAM" id="MobiDB-lite"/>
    </source>
</evidence>
<feature type="compositionally biased region" description="Basic and acidic residues" evidence="1">
    <location>
        <begin position="452"/>
        <end position="483"/>
    </location>
</feature>
<feature type="compositionally biased region" description="Polar residues" evidence="1">
    <location>
        <begin position="422"/>
        <end position="431"/>
    </location>
</feature>
<reference evidence="3" key="1">
    <citation type="submission" date="2016-05" db="EMBL/GenBank/DDBJ databases">
        <title>Comparative genomics of biotechnologically important yeasts.</title>
        <authorList>
            <consortium name="DOE Joint Genome Institute"/>
            <person name="Riley R."/>
            <person name="Haridas S."/>
            <person name="Wolfe K.H."/>
            <person name="Lopes M.R."/>
            <person name="Hittinger C.T."/>
            <person name="Goker M."/>
            <person name="Salamov A."/>
            <person name="Wisecaver J."/>
            <person name="Long T.M."/>
            <person name="Aerts A.L."/>
            <person name="Barry K."/>
            <person name="Choi C."/>
            <person name="Clum A."/>
            <person name="Coughlan A.Y."/>
            <person name="Deshpande S."/>
            <person name="Douglass A.P."/>
            <person name="Hanson S.J."/>
            <person name="Klenk H.-P."/>
            <person name="Labutti K."/>
            <person name="Lapidus A."/>
            <person name="Lindquist E."/>
            <person name="Lipzen A."/>
            <person name="Meier-Kolthoff J.P."/>
            <person name="Ohm R.A."/>
            <person name="Otillar R.P."/>
            <person name="Pangilinan J."/>
            <person name="Peng Y."/>
            <person name="Rokas A."/>
            <person name="Rosa C.A."/>
            <person name="Scheuner C."/>
            <person name="Sibirny A.A."/>
            <person name="Slot J.C."/>
            <person name="Stielow J.B."/>
            <person name="Sun H."/>
            <person name="Kurtzman C.P."/>
            <person name="Blackwell M."/>
            <person name="Grigoriev I.V."/>
            <person name="Jeffries T.W."/>
        </authorList>
    </citation>
    <scope>NUCLEOTIDE SEQUENCE [LARGE SCALE GENOMIC DNA]</scope>
    <source>
        <strain evidence="3">NRRL Y-1933</strain>
    </source>
</reference>
<evidence type="ECO:0000313" key="2">
    <source>
        <dbReference type="EMBL" id="ODV66931.1"/>
    </source>
</evidence>
<dbReference type="GeneID" id="30998108"/>
<organism evidence="2 3">
    <name type="scientific">Hyphopichia burtonii NRRL Y-1933</name>
    <dbReference type="NCBI Taxonomy" id="984485"/>
    <lineage>
        <taxon>Eukaryota</taxon>
        <taxon>Fungi</taxon>
        <taxon>Dikarya</taxon>
        <taxon>Ascomycota</taxon>
        <taxon>Saccharomycotina</taxon>
        <taxon>Pichiomycetes</taxon>
        <taxon>Debaryomycetaceae</taxon>
        <taxon>Hyphopichia</taxon>
    </lineage>
</organism>